<evidence type="ECO:0000259" key="1">
    <source>
        <dbReference type="Pfam" id="PF13784"/>
    </source>
</evidence>
<dbReference type="AlphaFoldDB" id="A0A9W4TR61"/>
<dbReference type="RefSeq" id="WP_271807753.1">
    <property type="nucleotide sequence ID" value="NZ_CAMXCM010000051.1"/>
</dbReference>
<comment type="caution">
    <text evidence="2">The sequence shown here is derived from an EMBL/GenBank/DDBJ whole genome shotgun (WGS) entry which is preliminary data.</text>
</comment>
<proteinExistence type="predicted"/>
<evidence type="ECO:0000313" key="2">
    <source>
        <dbReference type="EMBL" id="CAI3961158.1"/>
    </source>
</evidence>
<evidence type="ECO:0000313" key="3">
    <source>
        <dbReference type="EMBL" id="CAI3961226.1"/>
    </source>
</evidence>
<feature type="domain" description="Fic/DOC N-terminal" evidence="1">
    <location>
        <begin position="1"/>
        <end position="47"/>
    </location>
</feature>
<reference evidence="2" key="1">
    <citation type="submission" date="2022-10" db="EMBL/GenBank/DDBJ databases">
        <authorList>
            <person name="Botero Cardona J."/>
        </authorList>
    </citation>
    <scope>NUCLEOTIDE SEQUENCE</scope>
    <source>
        <strain evidence="2">LMG 31819</strain>
    </source>
</reference>
<dbReference type="EMBL" id="CAMXCM010000051">
    <property type="protein sequence ID" value="CAI3961158.1"/>
    <property type="molecule type" value="Genomic_DNA"/>
</dbReference>
<sequence>QESKKSNEVEGIITTNELLLQAIETREGLDFATKEVLQYSDALQEGFIEMKECNNLITSKVLIKIQQKIRNTSE</sequence>
<dbReference type="InterPro" id="IPR025758">
    <property type="entry name" value="Fic/DOC_N"/>
</dbReference>
<dbReference type="EMBL" id="CAMXCM010000056">
    <property type="protein sequence ID" value="CAI3961226.1"/>
    <property type="molecule type" value="Genomic_DNA"/>
</dbReference>
<accession>A0A9W4TR61</accession>
<dbReference type="Pfam" id="PF13784">
    <property type="entry name" value="Fic_N"/>
    <property type="match status" value="1"/>
</dbReference>
<feature type="non-terminal residue" evidence="2">
    <location>
        <position position="1"/>
    </location>
</feature>
<gene>
    <name evidence="2" type="ORF">R53530_LOCUS2462</name>
    <name evidence="3" type="ORF">R53530_LOCUS2467</name>
</gene>
<evidence type="ECO:0000313" key="4">
    <source>
        <dbReference type="Proteomes" id="UP001154255"/>
    </source>
</evidence>
<organism evidence="2 4">
    <name type="scientific">Commensalibacter communis</name>
    <dbReference type="NCBI Taxonomy" id="2972786"/>
    <lineage>
        <taxon>Bacteria</taxon>
        <taxon>Pseudomonadati</taxon>
        <taxon>Pseudomonadota</taxon>
        <taxon>Alphaproteobacteria</taxon>
        <taxon>Acetobacterales</taxon>
        <taxon>Acetobacteraceae</taxon>
    </lineage>
</organism>
<protein>
    <submittedName>
        <fullName evidence="2">Fic family protein</fullName>
    </submittedName>
</protein>
<feature type="non-terminal residue" evidence="2">
    <location>
        <position position="74"/>
    </location>
</feature>
<dbReference type="Proteomes" id="UP001154255">
    <property type="component" value="Unassembled WGS sequence"/>
</dbReference>
<name>A0A9W4TR61_9PROT</name>